<dbReference type="InterPro" id="IPR011009">
    <property type="entry name" value="Kinase-like_dom_sf"/>
</dbReference>
<dbReference type="GO" id="GO:0005634">
    <property type="term" value="C:nucleus"/>
    <property type="evidence" value="ECO:0007669"/>
    <property type="project" value="TreeGrafter"/>
</dbReference>
<dbReference type="PANTHER" id="PTHR24346:SF51">
    <property type="entry name" value="PAS DOMAIN-CONTAINING SERINE_THREONINE-PROTEIN KINASE"/>
    <property type="match status" value="1"/>
</dbReference>
<evidence type="ECO:0000313" key="7">
    <source>
        <dbReference type="Proteomes" id="UP000780801"/>
    </source>
</evidence>
<dbReference type="PROSITE" id="PS50011">
    <property type="entry name" value="PROTEIN_KINASE_DOM"/>
    <property type="match status" value="1"/>
</dbReference>
<proteinExistence type="predicted"/>
<feature type="compositionally biased region" description="Basic residues" evidence="4">
    <location>
        <begin position="48"/>
        <end position="58"/>
    </location>
</feature>
<feature type="region of interest" description="Disordered" evidence="4">
    <location>
        <begin position="28"/>
        <end position="84"/>
    </location>
</feature>
<dbReference type="SUPFAM" id="SSF56112">
    <property type="entry name" value="Protein kinase-like (PK-like)"/>
    <property type="match status" value="1"/>
</dbReference>
<feature type="region of interest" description="Disordered" evidence="4">
    <location>
        <begin position="109"/>
        <end position="157"/>
    </location>
</feature>
<dbReference type="PROSITE" id="PS00107">
    <property type="entry name" value="PROTEIN_KINASE_ATP"/>
    <property type="match status" value="1"/>
</dbReference>
<dbReference type="GO" id="GO:0035556">
    <property type="term" value="P:intracellular signal transduction"/>
    <property type="evidence" value="ECO:0007669"/>
    <property type="project" value="TreeGrafter"/>
</dbReference>
<dbReference type="Gene3D" id="1.10.510.10">
    <property type="entry name" value="Transferase(Phosphotransferase) domain 1"/>
    <property type="match status" value="1"/>
</dbReference>
<feature type="region of interest" description="Disordered" evidence="4">
    <location>
        <begin position="630"/>
        <end position="657"/>
    </location>
</feature>
<evidence type="ECO:0000256" key="3">
    <source>
        <dbReference type="PROSITE-ProRule" id="PRU10141"/>
    </source>
</evidence>
<protein>
    <submittedName>
        <fullName evidence="6">ATP-dependent Lon protease pim1</fullName>
    </submittedName>
</protein>
<dbReference type="OrthoDB" id="4062651at2759"/>
<dbReference type="SMART" id="SM00220">
    <property type="entry name" value="S_TKc"/>
    <property type="match status" value="1"/>
</dbReference>
<dbReference type="AlphaFoldDB" id="A0A9P6FPI7"/>
<name>A0A9P6FPI7_9FUNG</name>
<evidence type="ECO:0000256" key="2">
    <source>
        <dbReference type="ARBA" id="ARBA00022840"/>
    </source>
</evidence>
<evidence type="ECO:0000313" key="6">
    <source>
        <dbReference type="EMBL" id="KAF9578451.1"/>
    </source>
</evidence>
<feature type="compositionally biased region" description="Polar residues" evidence="4">
    <location>
        <begin position="132"/>
        <end position="152"/>
    </location>
</feature>
<accession>A0A9P6FPI7</accession>
<dbReference type="Gene3D" id="3.30.200.20">
    <property type="entry name" value="Phosphorylase Kinase, domain 1"/>
    <property type="match status" value="1"/>
</dbReference>
<evidence type="ECO:0000259" key="5">
    <source>
        <dbReference type="PROSITE" id="PS50011"/>
    </source>
</evidence>
<feature type="region of interest" description="Disordered" evidence="4">
    <location>
        <begin position="514"/>
        <end position="533"/>
    </location>
</feature>
<dbReference type="EMBL" id="JAABOA010003641">
    <property type="protein sequence ID" value="KAF9578451.1"/>
    <property type="molecule type" value="Genomic_DNA"/>
</dbReference>
<dbReference type="GO" id="GO:0008233">
    <property type="term" value="F:peptidase activity"/>
    <property type="evidence" value="ECO:0007669"/>
    <property type="project" value="UniProtKB-KW"/>
</dbReference>
<keyword evidence="7" id="KW-1185">Reference proteome</keyword>
<comment type="caution">
    <text evidence="6">The sequence shown here is derived from an EMBL/GenBank/DDBJ whole genome shotgun (WGS) entry which is preliminary data.</text>
</comment>
<dbReference type="InterPro" id="IPR017441">
    <property type="entry name" value="Protein_kinase_ATP_BS"/>
</dbReference>
<keyword evidence="1 3" id="KW-0547">Nucleotide-binding</keyword>
<gene>
    <name evidence="6" type="primary">PIM1</name>
    <name evidence="6" type="ORF">BGW38_005736</name>
</gene>
<dbReference type="GO" id="GO:0005524">
    <property type="term" value="F:ATP binding"/>
    <property type="evidence" value="ECO:0007669"/>
    <property type="project" value="UniProtKB-UniRule"/>
</dbReference>
<feature type="binding site" evidence="3">
    <location>
        <position position="438"/>
    </location>
    <ligand>
        <name>ATP</name>
        <dbReference type="ChEBI" id="CHEBI:30616"/>
    </ligand>
</feature>
<dbReference type="GO" id="GO:0004674">
    <property type="term" value="F:protein serine/threonine kinase activity"/>
    <property type="evidence" value="ECO:0007669"/>
    <property type="project" value="TreeGrafter"/>
</dbReference>
<feature type="domain" description="Protein kinase" evidence="5">
    <location>
        <begin position="409"/>
        <end position="760"/>
    </location>
</feature>
<keyword evidence="2 3" id="KW-0067">ATP-binding</keyword>
<dbReference type="InterPro" id="IPR000719">
    <property type="entry name" value="Prot_kinase_dom"/>
</dbReference>
<feature type="compositionally biased region" description="Polar residues" evidence="4">
    <location>
        <begin position="634"/>
        <end position="646"/>
    </location>
</feature>
<dbReference type="Pfam" id="PF00069">
    <property type="entry name" value="Pkinase"/>
    <property type="match status" value="2"/>
</dbReference>
<dbReference type="GO" id="GO:0045719">
    <property type="term" value="P:negative regulation of glycogen biosynthetic process"/>
    <property type="evidence" value="ECO:0007669"/>
    <property type="project" value="TreeGrafter"/>
</dbReference>
<dbReference type="GO" id="GO:0006508">
    <property type="term" value="P:proteolysis"/>
    <property type="evidence" value="ECO:0007669"/>
    <property type="project" value="UniProtKB-KW"/>
</dbReference>
<keyword evidence="6" id="KW-0645">Protease</keyword>
<dbReference type="Proteomes" id="UP000780801">
    <property type="component" value="Unassembled WGS sequence"/>
</dbReference>
<keyword evidence="6" id="KW-0378">Hydrolase</keyword>
<reference evidence="6" key="1">
    <citation type="journal article" date="2020" name="Fungal Divers.">
        <title>Resolving the Mortierellaceae phylogeny through synthesis of multi-gene phylogenetics and phylogenomics.</title>
        <authorList>
            <person name="Vandepol N."/>
            <person name="Liber J."/>
            <person name="Desiro A."/>
            <person name="Na H."/>
            <person name="Kennedy M."/>
            <person name="Barry K."/>
            <person name="Grigoriev I.V."/>
            <person name="Miller A.N."/>
            <person name="O'Donnell K."/>
            <person name="Stajich J.E."/>
            <person name="Bonito G."/>
        </authorList>
    </citation>
    <scope>NUCLEOTIDE SEQUENCE</scope>
    <source>
        <strain evidence="6">KOD1015</strain>
    </source>
</reference>
<feature type="region of interest" description="Disordered" evidence="4">
    <location>
        <begin position="170"/>
        <end position="189"/>
    </location>
</feature>
<feature type="compositionally biased region" description="Basic residues" evidence="4">
    <location>
        <begin position="113"/>
        <end position="127"/>
    </location>
</feature>
<organism evidence="6 7">
    <name type="scientific">Lunasporangiospora selenospora</name>
    <dbReference type="NCBI Taxonomy" id="979761"/>
    <lineage>
        <taxon>Eukaryota</taxon>
        <taxon>Fungi</taxon>
        <taxon>Fungi incertae sedis</taxon>
        <taxon>Mucoromycota</taxon>
        <taxon>Mortierellomycotina</taxon>
        <taxon>Mortierellomycetes</taxon>
        <taxon>Mortierellales</taxon>
        <taxon>Mortierellaceae</taxon>
        <taxon>Lunasporangiospora</taxon>
    </lineage>
</organism>
<feature type="region of interest" description="Disordered" evidence="4">
    <location>
        <begin position="312"/>
        <end position="368"/>
    </location>
</feature>
<sequence>MASSSAPDMRRRRHRNVIVIPMDIYRKCTESSSSESSSTPAHWQSSRSHSRSRGRKHVADKSMPSSRKGKGKRHGNSAAPYPVETPRIRLTLRYSQQPIRLEVKVASLQHLQQSHHHHHHHHHHQQRKGGINVQSPVYHQSSHGGAAPQSSISDRKGLAKVVHSPPYSGVYTPSTVGPQAKSRPCSQDLMTPTIIPSSESNGRMQTPFCQVPSTSETLWADLALEPTTTSMRSTLEQEATAALKRKQSEACIVDSDARTPIYHHELQEQKQPETKRLKIRLNMRALHQTKVVSEPTQMAPPNPDQEVIVISDDEDDDRVRTGKDNCTGPGDSPFPVRRAVSAGYTSPKTAIGSDPVTPDSPTEPQDDQAYHLSPHHQRIVNTIFPEHERHYKETLEQAFATCEKLREDYIVDRFLGSGISGFVISAKRVSDGKEVAIKVIPYVNDQTENKVRRELDILVSIKSHENILDFVEYFTSSASPSTTSPPATDIYYIVTEMGGWSLFDFIEMHKPDASGSTKTSNSPVIARPTSRSGFESNIDEGTVRSIFMQLSLGLHSLHSQNVVHGDIKDENALISVDPLTNTYRAKLCDFGHSKYLKPDQSPTFTFYGTTILAPPEMDSNIATRHQAKAEANANCGSQGARTSNSAENRHATKKSAAKTQELKRFMGYEADVWAMGLMLYTLVHGDLPAELGLAGKESLTHRETSLLKAYERRRQQVKNIPFTTLQKSIGGDLKDLLKRMLAVRPEQRITMAEVLSHPWMARE</sequence>
<evidence type="ECO:0000256" key="1">
    <source>
        <dbReference type="ARBA" id="ARBA00022741"/>
    </source>
</evidence>
<dbReference type="GO" id="GO:0005829">
    <property type="term" value="C:cytosol"/>
    <property type="evidence" value="ECO:0007669"/>
    <property type="project" value="TreeGrafter"/>
</dbReference>
<evidence type="ECO:0000256" key="4">
    <source>
        <dbReference type="SAM" id="MobiDB-lite"/>
    </source>
</evidence>
<dbReference type="PANTHER" id="PTHR24346">
    <property type="entry name" value="MAP/MICROTUBULE AFFINITY-REGULATING KINASE"/>
    <property type="match status" value="1"/>
</dbReference>